<dbReference type="EMBL" id="LN902850">
    <property type="protein sequence ID" value="CDI98751.1"/>
    <property type="molecule type" value="Genomic_DNA"/>
</dbReference>
<dbReference type="Pfam" id="PF00169">
    <property type="entry name" value="PH"/>
    <property type="match status" value="1"/>
</dbReference>
<proteinExistence type="predicted"/>
<dbReference type="STRING" id="6211.A0A087W2G9"/>
<evidence type="ECO:0000313" key="2">
    <source>
        <dbReference type="EMBL" id="CDI98751.1"/>
    </source>
</evidence>
<organism evidence="2 3">
    <name type="scientific">Echinococcus multilocularis</name>
    <name type="common">Fox tapeworm</name>
    <dbReference type="NCBI Taxonomy" id="6211"/>
    <lineage>
        <taxon>Eukaryota</taxon>
        <taxon>Metazoa</taxon>
        <taxon>Spiralia</taxon>
        <taxon>Lophotrochozoa</taxon>
        <taxon>Platyhelminthes</taxon>
        <taxon>Cestoda</taxon>
        <taxon>Eucestoda</taxon>
        <taxon>Cyclophyllidea</taxon>
        <taxon>Taeniidae</taxon>
        <taxon>Echinococcus</taxon>
    </lineage>
</organism>
<dbReference type="Gene3D" id="2.30.29.30">
    <property type="entry name" value="Pleckstrin-homology domain (PH domain)/Phosphotyrosine-binding domain (PTB)"/>
    <property type="match status" value="1"/>
</dbReference>
<dbReference type="PROSITE" id="PS50003">
    <property type="entry name" value="PH_DOMAIN"/>
    <property type="match status" value="1"/>
</dbReference>
<gene>
    <name evidence="2" type="ORF">EmuJ_000262200</name>
</gene>
<dbReference type="Proteomes" id="UP000017246">
    <property type="component" value="Unassembled WGS sequence"/>
</dbReference>
<reference evidence="2" key="2">
    <citation type="submission" date="2015-11" db="EMBL/GenBank/DDBJ databases">
        <authorList>
            <person name="Zhang Y."/>
            <person name="Guo Z."/>
        </authorList>
    </citation>
    <scope>NUCLEOTIDE SEQUENCE</scope>
</reference>
<sequence length="111" mass="12872">MLFQFESDKLDKAPCGMALLEGSYCEKTLVLRTSRDTRIAPQHDHCFTICCLPKRKKYYELRADSEEMCDDWVAAIRGASFEWNAQNYPKVDYFAPHLQWVGAADQMVRLS</sequence>
<accession>A0A087W2G9</accession>
<dbReference type="AlphaFoldDB" id="A0A087W2G9"/>
<dbReference type="OrthoDB" id="10254377at2759"/>
<name>A0A087W2G9_ECHMU</name>
<keyword evidence="3" id="KW-1185">Reference proteome</keyword>
<dbReference type="OMA" id="ADSEEMC"/>
<evidence type="ECO:0000259" key="1">
    <source>
        <dbReference type="PROSITE" id="PS50003"/>
    </source>
</evidence>
<feature type="domain" description="PH" evidence="1">
    <location>
        <begin position="1"/>
        <end position="81"/>
    </location>
</feature>
<dbReference type="InterPro" id="IPR011993">
    <property type="entry name" value="PH-like_dom_sf"/>
</dbReference>
<protein>
    <submittedName>
        <fullName evidence="2">Ras specific guanine nucleotide releasing factor</fullName>
    </submittedName>
</protein>
<reference evidence="2" key="1">
    <citation type="journal article" date="2013" name="Nature">
        <title>The genomes of four tapeworm species reveal adaptations to parasitism.</title>
        <authorList>
            <person name="Tsai I.J."/>
            <person name="Zarowiecki M."/>
            <person name="Holroyd N."/>
            <person name="Garciarrubio A."/>
            <person name="Sanchez-Flores A."/>
            <person name="Brooks K.L."/>
            <person name="Tracey A."/>
            <person name="Bobes R.J."/>
            <person name="Fragoso G."/>
            <person name="Sciutto E."/>
            <person name="Aslett M."/>
            <person name="Beasley H."/>
            <person name="Bennett H.M."/>
            <person name="Cai J."/>
            <person name="Camicia F."/>
            <person name="Clark R."/>
            <person name="Cucher M."/>
            <person name="De Silva N."/>
            <person name="Day T.A."/>
            <person name="Deplazes P."/>
            <person name="Estrada K."/>
            <person name="Fernandez C."/>
            <person name="Holland P.W."/>
            <person name="Hou J."/>
            <person name="Hu S."/>
            <person name="Huckvale T."/>
            <person name="Hung S.S."/>
            <person name="Kamenetzky L."/>
            <person name="Keane J.A."/>
            <person name="Kiss F."/>
            <person name="Koziol U."/>
            <person name="Lambert O."/>
            <person name="Liu K."/>
            <person name="Luo X."/>
            <person name="Luo Y."/>
            <person name="Macchiaroli N."/>
            <person name="Nichol S."/>
            <person name="Paps J."/>
            <person name="Parkinson J."/>
            <person name="Pouchkina-Stantcheva N."/>
            <person name="Riddiford N."/>
            <person name="Rosenzvit M."/>
            <person name="Salinas G."/>
            <person name="Wasmuth J.D."/>
            <person name="Zamanian M."/>
            <person name="Zheng Y."/>
            <person name="Cai X."/>
            <person name="Soberon X."/>
            <person name="Olson P.D."/>
            <person name="Laclette J.P."/>
            <person name="Brehm K."/>
            <person name="Berriman M."/>
            <person name="Garciarrubio A."/>
            <person name="Bobes R.J."/>
            <person name="Fragoso G."/>
            <person name="Sanchez-Flores A."/>
            <person name="Estrada K."/>
            <person name="Cevallos M.A."/>
            <person name="Morett E."/>
            <person name="Gonzalez V."/>
            <person name="Portillo T."/>
            <person name="Ochoa-Leyva A."/>
            <person name="Jose M.V."/>
            <person name="Sciutto E."/>
            <person name="Landa A."/>
            <person name="Jimenez L."/>
            <person name="Valdes V."/>
            <person name="Carrero J.C."/>
            <person name="Larralde C."/>
            <person name="Morales-Montor J."/>
            <person name="Limon-Lason J."/>
            <person name="Soberon X."/>
            <person name="Laclette J.P."/>
        </authorList>
    </citation>
    <scope>NUCLEOTIDE SEQUENCE [LARGE SCALE GENOMIC DNA]</scope>
</reference>
<evidence type="ECO:0000313" key="3">
    <source>
        <dbReference type="Proteomes" id="UP000017246"/>
    </source>
</evidence>
<dbReference type="SUPFAM" id="SSF50729">
    <property type="entry name" value="PH domain-like"/>
    <property type="match status" value="1"/>
</dbReference>
<dbReference type="InterPro" id="IPR001849">
    <property type="entry name" value="PH_domain"/>
</dbReference>